<comment type="caution">
    <text evidence="1">The sequence shown here is derived from an EMBL/GenBank/DDBJ whole genome shotgun (WGS) entry which is preliminary data.</text>
</comment>
<evidence type="ECO:0000313" key="1">
    <source>
        <dbReference type="EMBL" id="EYC24362.1"/>
    </source>
</evidence>
<dbReference type="AlphaFoldDB" id="A0A016VBD6"/>
<accession>A0A016VBD6</accession>
<dbReference type="Proteomes" id="UP000024635">
    <property type="component" value="Unassembled WGS sequence"/>
</dbReference>
<proteinExistence type="predicted"/>
<dbReference type="EMBL" id="JARK01001350">
    <property type="protein sequence ID" value="EYC24362.1"/>
    <property type="molecule type" value="Genomic_DNA"/>
</dbReference>
<sequence length="152" mass="17109">MVEQGVSKCWEPFSPLPVMHCWGDLQVKASCTSYFRDLVFDIISSYVQQVRPECFEHGSAKSETSRGRVVIEHSTYIQSFQKIPASGIHRPSANPCRASYALSYVLRRGSVDAQRSGRQVFFGKIIQRTSMEVRFSRSLGARDSTLAPESLL</sequence>
<organism evidence="1 2">
    <name type="scientific">Ancylostoma ceylanicum</name>
    <dbReference type="NCBI Taxonomy" id="53326"/>
    <lineage>
        <taxon>Eukaryota</taxon>
        <taxon>Metazoa</taxon>
        <taxon>Ecdysozoa</taxon>
        <taxon>Nematoda</taxon>
        <taxon>Chromadorea</taxon>
        <taxon>Rhabditida</taxon>
        <taxon>Rhabditina</taxon>
        <taxon>Rhabditomorpha</taxon>
        <taxon>Strongyloidea</taxon>
        <taxon>Ancylostomatidae</taxon>
        <taxon>Ancylostomatinae</taxon>
        <taxon>Ancylostoma</taxon>
    </lineage>
</organism>
<evidence type="ECO:0000313" key="2">
    <source>
        <dbReference type="Proteomes" id="UP000024635"/>
    </source>
</evidence>
<reference evidence="2" key="1">
    <citation type="journal article" date="2015" name="Nat. Genet.">
        <title>The genome and transcriptome of the zoonotic hookworm Ancylostoma ceylanicum identify infection-specific gene families.</title>
        <authorList>
            <person name="Schwarz E.M."/>
            <person name="Hu Y."/>
            <person name="Antoshechkin I."/>
            <person name="Miller M.M."/>
            <person name="Sternberg P.W."/>
            <person name="Aroian R.V."/>
        </authorList>
    </citation>
    <scope>NUCLEOTIDE SEQUENCE</scope>
    <source>
        <strain evidence="2">HY135</strain>
    </source>
</reference>
<gene>
    <name evidence="1" type="primary">Acey_s0014.g2465</name>
    <name evidence="1" type="ORF">Y032_0014g2465</name>
</gene>
<keyword evidence="2" id="KW-1185">Reference proteome</keyword>
<protein>
    <submittedName>
        <fullName evidence="1">Uncharacterized protein</fullName>
    </submittedName>
</protein>
<name>A0A016VBD6_9BILA</name>